<evidence type="ECO:0008006" key="4">
    <source>
        <dbReference type="Google" id="ProtNLM"/>
    </source>
</evidence>
<dbReference type="SUPFAM" id="SSF52540">
    <property type="entry name" value="P-loop containing nucleoside triphosphate hydrolases"/>
    <property type="match status" value="1"/>
</dbReference>
<evidence type="ECO:0000313" key="3">
    <source>
        <dbReference type="Proteomes" id="UP000476176"/>
    </source>
</evidence>
<gene>
    <name evidence="2" type="ORF">PF004_g27209</name>
</gene>
<name>A0A6G0ML75_9STRA</name>
<feature type="compositionally biased region" description="Polar residues" evidence="1">
    <location>
        <begin position="443"/>
        <end position="456"/>
    </location>
</feature>
<organism evidence="2 3">
    <name type="scientific">Phytophthora fragariae</name>
    <dbReference type="NCBI Taxonomy" id="53985"/>
    <lineage>
        <taxon>Eukaryota</taxon>
        <taxon>Sar</taxon>
        <taxon>Stramenopiles</taxon>
        <taxon>Oomycota</taxon>
        <taxon>Peronosporomycetes</taxon>
        <taxon>Peronosporales</taxon>
        <taxon>Peronosporaceae</taxon>
        <taxon>Phytophthora</taxon>
    </lineage>
</organism>
<feature type="compositionally biased region" description="Low complexity" evidence="1">
    <location>
        <begin position="192"/>
        <end position="205"/>
    </location>
</feature>
<dbReference type="Proteomes" id="UP000476176">
    <property type="component" value="Unassembled WGS sequence"/>
</dbReference>
<evidence type="ECO:0000313" key="2">
    <source>
        <dbReference type="EMBL" id="KAE9172651.1"/>
    </source>
</evidence>
<feature type="region of interest" description="Disordered" evidence="1">
    <location>
        <begin position="136"/>
        <end position="467"/>
    </location>
</feature>
<dbReference type="InterPro" id="IPR027417">
    <property type="entry name" value="P-loop_NTPase"/>
</dbReference>
<feature type="compositionally biased region" description="Low complexity" evidence="1">
    <location>
        <begin position="383"/>
        <end position="400"/>
    </location>
</feature>
<feature type="compositionally biased region" description="Low complexity" evidence="1">
    <location>
        <begin position="432"/>
        <end position="442"/>
    </location>
</feature>
<dbReference type="AlphaFoldDB" id="A0A6G0ML75"/>
<comment type="caution">
    <text evidence="2">The sequence shown here is derived from an EMBL/GenBank/DDBJ whole genome shotgun (WGS) entry which is preliminary data.</text>
</comment>
<feature type="compositionally biased region" description="Low complexity" evidence="1">
    <location>
        <begin position="268"/>
        <end position="281"/>
    </location>
</feature>
<dbReference type="EMBL" id="QXGC01003861">
    <property type="protein sequence ID" value="KAE9172651.1"/>
    <property type="molecule type" value="Genomic_DNA"/>
</dbReference>
<protein>
    <recommendedName>
        <fullName evidence="4">Helicase superfamily 3 single-stranded DNA/RNA virus domain-containing protein</fullName>
    </recommendedName>
</protein>
<accession>A0A6G0ML75</accession>
<reference evidence="2 3" key="1">
    <citation type="submission" date="2018-09" db="EMBL/GenBank/DDBJ databases">
        <title>Genomic investigation of the strawberry pathogen Phytophthora fragariae indicates pathogenicity is determined by transcriptional variation in three key races.</title>
        <authorList>
            <person name="Adams T.M."/>
            <person name="Armitage A.D."/>
            <person name="Sobczyk M.K."/>
            <person name="Bates H.J."/>
            <person name="Dunwell J.M."/>
            <person name="Nellist C.F."/>
            <person name="Harrison R.J."/>
        </authorList>
    </citation>
    <scope>NUCLEOTIDE SEQUENCE [LARGE SCALE GENOMIC DNA]</scope>
    <source>
        <strain evidence="2 3">BC-23</strain>
    </source>
</reference>
<feature type="region of interest" description="Disordered" evidence="1">
    <location>
        <begin position="60"/>
        <end position="113"/>
    </location>
</feature>
<dbReference type="Gene3D" id="3.40.50.300">
    <property type="entry name" value="P-loop containing nucleotide triphosphate hydrolases"/>
    <property type="match status" value="1"/>
</dbReference>
<sequence>MDPDVLVLVVEGLATGELDWGLLDISERTRVLLKGLLRTADPAQTDDSLANDLARAAFMETDPLEESTPEARAADARKTTPGTSGDAVRKRKKRRSSSVARAPLRKRPREEPNASVGEYLALVSGDSVAAPDDVVEGSSAQLSDAVSKPSPHKKKKTTPKSPQSSRSSRSRIPSPSADRDGFSIAVEPSHGSSASTPVVSSPSTAVRESSSSKVRGDDLEDEVPTSTEETIPLEPGEVPPEASSEAVIVLSDRCESSLTVASWPGEPISPSASSTSTLIFSSDDENESKLEAPRPSPATVSPRLQPASDPVVGLQLDNVEVGPLDGPSSPSPDPAGLPLGSVEEDEGHPDDLSGPDNASGSDPRSASEWFSDVDSGESVVDESTSVAVTTTPSSDSPSDVIAETAVERVVVADAPGSPPSTRARTRRRTPRRSCAPAPTTARSRSSQVVATLSSTPGADPSSMRPLPNLSIKQANGYYLVPRKRELPIEGWIDHHKKTKTKINETLVLLESGTPPKNTTGMLLEPVKRSSEEKKRKLDDIIIEMRTMIEEGREKEAFTKFPRNYLTYGEKIKAMVGQKRDFFKNNGDPHIWLTGAPGSGKSAILQVVYPNYYNKDLNNRFFDLYKPEEHTHTLLQDVDHGTVERLGVQFLKTICDEAGFPIDHKYKTPQLTRTTALISSNFSISDVLPEDMPGRNENLAALRRRFWETNTRTLLQVLGLKLLSKYEIKGLKLKLKGNQDPRKLFMSWDYLHDCPTGVPIREASYYQEVIKKAYYGDDVDSSQ</sequence>
<evidence type="ECO:0000256" key="1">
    <source>
        <dbReference type="SAM" id="MobiDB-lite"/>
    </source>
</evidence>
<proteinExistence type="predicted"/>
<feature type="compositionally biased region" description="Low complexity" evidence="1">
    <location>
        <begin position="159"/>
        <end position="176"/>
    </location>
</feature>